<evidence type="ECO:0000313" key="2">
    <source>
        <dbReference type="Proteomes" id="UP000823775"/>
    </source>
</evidence>
<protein>
    <submittedName>
        <fullName evidence="1">Uncharacterized protein</fullName>
    </submittedName>
</protein>
<accession>A0ABS8VHD3</accession>
<sequence>MKIKLAQVEEERMIFSNEASCLSLKITDHKREKASYLEVVMAAAKRESFLEAIDLANAENMCVLMITNQTLNHFLNDKK</sequence>
<proteinExistence type="predicted"/>
<comment type="caution">
    <text evidence="1">The sequence shown here is derived from an EMBL/GenBank/DDBJ whole genome shotgun (WGS) entry which is preliminary data.</text>
</comment>
<dbReference type="EMBL" id="JACEIK010004736">
    <property type="protein sequence ID" value="MCD9646274.1"/>
    <property type="molecule type" value="Genomic_DNA"/>
</dbReference>
<organism evidence="1 2">
    <name type="scientific">Datura stramonium</name>
    <name type="common">Jimsonweed</name>
    <name type="synonym">Common thornapple</name>
    <dbReference type="NCBI Taxonomy" id="4076"/>
    <lineage>
        <taxon>Eukaryota</taxon>
        <taxon>Viridiplantae</taxon>
        <taxon>Streptophyta</taxon>
        <taxon>Embryophyta</taxon>
        <taxon>Tracheophyta</taxon>
        <taxon>Spermatophyta</taxon>
        <taxon>Magnoliopsida</taxon>
        <taxon>eudicotyledons</taxon>
        <taxon>Gunneridae</taxon>
        <taxon>Pentapetalae</taxon>
        <taxon>asterids</taxon>
        <taxon>lamiids</taxon>
        <taxon>Solanales</taxon>
        <taxon>Solanaceae</taxon>
        <taxon>Solanoideae</taxon>
        <taxon>Datureae</taxon>
        <taxon>Datura</taxon>
    </lineage>
</organism>
<keyword evidence="2" id="KW-1185">Reference proteome</keyword>
<reference evidence="1 2" key="1">
    <citation type="journal article" date="2021" name="BMC Genomics">
        <title>Datura genome reveals duplications of psychoactive alkaloid biosynthetic genes and high mutation rate following tissue culture.</title>
        <authorList>
            <person name="Rajewski A."/>
            <person name="Carter-House D."/>
            <person name="Stajich J."/>
            <person name="Litt A."/>
        </authorList>
    </citation>
    <scope>NUCLEOTIDE SEQUENCE [LARGE SCALE GENOMIC DNA]</scope>
    <source>
        <strain evidence="1">AR-01</strain>
    </source>
</reference>
<dbReference type="Proteomes" id="UP000823775">
    <property type="component" value="Unassembled WGS sequence"/>
</dbReference>
<name>A0ABS8VHD3_DATST</name>
<feature type="non-terminal residue" evidence="1">
    <location>
        <position position="79"/>
    </location>
</feature>
<evidence type="ECO:0000313" key="1">
    <source>
        <dbReference type="EMBL" id="MCD9646274.1"/>
    </source>
</evidence>
<gene>
    <name evidence="1" type="ORF">HAX54_035995</name>
</gene>